<comment type="caution">
    <text evidence="1">The sequence shown here is derived from an EMBL/GenBank/DDBJ whole genome shotgun (WGS) entry which is preliminary data.</text>
</comment>
<reference evidence="1" key="1">
    <citation type="submission" date="2021-06" db="EMBL/GenBank/DDBJ databases">
        <authorList>
            <person name="Kallberg Y."/>
            <person name="Tangrot J."/>
            <person name="Rosling A."/>
        </authorList>
    </citation>
    <scope>NUCLEOTIDE SEQUENCE</scope>
    <source>
        <strain evidence="1">FL130A</strain>
    </source>
</reference>
<evidence type="ECO:0000313" key="2">
    <source>
        <dbReference type="Proteomes" id="UP000789508"/>
    </source>
</evidence>
<feature type="non-terminal residue" evidence="1">
    <location>
        <position position="1"/>
    </location>
</feature>
<protein>
    <submittedName>
        <fullName evidence="1">6552_t:CDS:1</fullName>
    </submittedName>
</protein>
<accession>A0A9N9G8X4</accession>
<dbReference type="Proteomes" id="UP000789508">
    <property type="component" value="Unassembled WGS sequence"/>
</dbReference>
<proteinExistence type="predicted"/>
<organism evidence="1 2">
    <name type="scientific">Ambispora leptoticha</name>
    <dbReference type="NCBI Taxonomy" id="144679"/>
    <lineage>
        <taxon>Eukaryota</taxon>
        <taxon>Fungi</taxon>
        <taxon>Fungi incertae sedis</taxon>
        <taxon>Mucoromycota</taxon>
        <taxon>Glomeromycotina</taxon>
        <taxon>Glomeromycetes</taxon>
        <taxon>Archaeosporales</taxon>
        <taxon>Ambisporaceae</taxon>
        <taxon>Ambispora</taxon>
    </lineage>
</organism>
<keyword evidence="2" id="KW-1185">Reference proteome</keyword>
<evidence type="ECO:0000313" key="1">
    <source>
        <dbReference type="EMBL" id="CAG8589676.1"/>
    </source>
</evidence>
<gene>
    <name evidence="1" type="ORF">ALEPTO_LOCUS7642</name>
</gene>
<dbReference type="AlphaFoldDB" id="A0A9N9G8X4"/>
<name>A0A9N9G8X4_9GLOM</name>
<dbReference type="EMBL" id="CAJVPS010003472">
    <property type="protein sequence ID" value="CAG8589676.1"/>
    <property type="molecule type" value="Genomic_DNA"/>
</dbReference>
<sequence>AESSQTNTNNQNNTYLHKIESTPRILKDNLILPSDICNPINNPEFWQNVLTIK</sequence>